<dbReference type="GO" id="GO:0003735">
    <property type="term" value="F:structural constituent of ribosome"/>
    <property type="evidence" value="ECO:0007669"/>
    <property type="project" value="InterPro"/>
</dbReference>
<dbReference type="CDD" id="cd00495">
    <property type="entry name" value="Ribosomal_L25_TL5_CTC"/>
    <property type="match status" value="1"/>
</dbReference>
<evidence type="ECO:0000259" key="3">
    <source>
        <dbReference type="Pfam" id="PF01386"/>
    </source>
</evidence>
<reference evidence="4 5" key="1">
    <citation type="journal article" date="2015" name="Nature">
        <title>rRNA introns, odd ribosomes, and small enigmatic genomes across a large radiation of phyla.</title>
        <authorList>
            <person name="Brown C.T."/>
            <person name="Hug L.A."/>
            <person name="Thomas B.C."/>
            <person name="Sharon I."/>
            <person name="Castelle C.J."/>
            <person name="Singh A."/>
            <person name="Wilkins M.J."/>
            <person name="Williams K.H."/>
            <person name="Banfield J.F."/>
        </authorList>
    </citation>
    <scope>NUCLEOTIDE SEQUENCE [LARGE SCALE GENOMIC DNA]</scope>
</reference>
<evidence type="ECO:0000313" key="4">
    <source>
        <dbReference type="EMBL" id="KKS43573.1"/>
    </source>
</evidence>
<feature type="domain" description="Large ribosomal subunit protein bL25 L25" evidence="3">
    <location>
        <begin position="3"/>
        <end position="39"/>
    </location>
</feature>
<gene>
    <name evidence="4" type="ORF">UV07_C0032G0007</name>
</gene>
<proteinExistence type="predicted"/>
<dbReference type="EMBL" id="LCDB01000032">
    <property type="protein sequence ID" value="KKS43573.1"/>
    <property type="molecule type" value="Genomic_DNA"/>
</dbReference>
<name>A0A0G1C1Q3_9BACT</name>
<dbReference type="GO" id="GO:0006412">
    <property type="term" value="P:translation"/>
    <property type="evidence" value="ECO:0007669"/>
    <property type="project" value="InterPro"/>
</dbReference>
<sequence length="39" mass="4397">MELNAKNRNVLGKKVKRLRKEGLVPAEIFGHGVENKHVS</sequence>
<accession>A0A0G1C1Q3</accession>
<dbReference type="AlphaFoldDB" id="A0A0G1C1Q3"/>
<dbReference type="Pfam" id="PF01386">
    <property type="entry name" value="Ribosomal_L25p"/>
    <property type="match status" value="1"/>
</dbReference>
<feature type="non-terminal residue" evidence="4">
    <location>
        <position position="39"/>
    </location>
</feature>
<dbReference type="SUPFAM" id="SSF50715">
    <property type="entry name" value="Ribosomal protein L25-like"/>
    <property type="match status" value="1"/>
</dbReference>
<protein>
    <recommendedName>
        <fullName evidence="3">Large ribosomal subunit protein bL25 L25 domain-containing protein</fullName>
    </recommendedName>
</protein>
<comment type="caution">
    <text evidence="4">The sequence shown here is derived from an EMBL/GenBank/DDBJ whole genome shotgun (WGS) entry which is preliminary data.</text>
</comment>
<organism evidence="4 5">
    <name type="scientific">Candidatus Azambacteria bacterium GW2011_GWB1_42_17</name>
    <dbReference type="NCBI Taxonomy" id="1618615"/>
    <lineage>
        <taxon>Bacteria</taxon>
        <taxon>Candidatus Azamiibacteriota</taxon>
    </lineage>
</organism>
<evidence type="ECO:0000256" key="1">
    <source>
        <dbReference type="ARBA" id="ARBA00022980"/>
    </source>
</evidence>
<dbReference type="InterPro" id="IPR011035">
    <property type="entry name" value="Ribosomal_bL25/Gln-tRNA_synth"/>
</dbReference>
<dbReference type="InterPro" id="IPR020056">
    <property type="entry name" value="Rbsml_bL25/Gln-tRNA_synth_N"/>
</dbReference>
<dbReference type="Proteomes" id="UP000033986">
    <property type="component" value="Unassembled WGS sequence"/>
</dbReference>
<evidence type="ECO:0000256" key="2">
    <source>
        <dbReference type="ARBA" id="ARBA00023274"/>
    </source>
</evidence>
<keyword evidence="1" id="KW-0689">Ribosomal protein</keyword>
<evidence type="ECO:0000313" key="5">
    <source>
        <dbReference type="Proteomes" id="UP000033986"/>
    </source>
</evidence>
<dbReference type="GO" id="GO:1990904">
    <property type="term" value="C:ribonucleoprotein complex"/>
    <property type="evidence" value="ECO:0007669"/>
    <property type="project" value="UniProtKB-KW"/>
</dbReference>
<dbReference type="Gene3D" id="2.40.240.10">
    <property type="entry name" value="Ribosomal Protein L25, Chain P"/>
    <property type="match status" value="1"/>
</dbReference>
<dbReference type="GO" id="GO:0005840">
    <property type="term" value="C:ribosome"/>
    <property type="evidence" value="ECO:0007669"/>
    <property type="project" value="UniProtKB-KW"/>
</dbReference>
<dbReference type="InterPro" id="IPR029751">
    <property type="entry name" value="Ribosomal_L25_dom"/>
</dbReference>
<keyword evidence="2" id="KW-0687">Ribonucleoprotein</keyword>